<accession>A0A137P3P5</accession>
<proteinExistence type="predicted"/>
<keyword evidence="2" id="KW-1185">Reference proteome</keyword>
<dbReference type="AlphaFoldDB" id="A0A137P3P5"/>
<gene>
    <name evidence="1" type="ORF">CONCODRAFT_7961</name>
</gene>
<evidence type="ECO:0000313" key="1">
    <source>
        <dbReference type="EMBL" id="KXN69551.1"/>
    </source>
</evidence>
<dbReference type="EMBL" id="KQ964530">
    <property type="protein sequence ID" value="KXN69551.1"/>
    <property type="molecule type" value="Genomic_DNA"/>
</dbReference>
<reference evidence="1 2" key="1">
    <citation type="journal article" date="2015" name="Genome Biol. Evol.">
        <title>Phylogenomic analyses indicate that early fungi evolved digesting cell walls of algal ancestors of land plants.</title>
        <authorList>
            <person name="Chang Y."/>
            <person name="Wang S."/>
            <person name="Sekimoto S."/>
            <person name="Aerts A.L."/>
            <person name="Choi C."/>
            <person name="Clum A."/>
            <person name="LaButti K.M."/>
            <person name="Lindquist E.A."/>
            <person name="Yee Ngan C."/>
            <person name="Ohm R.A."/>
            <person name="Salamov A.A."/>
            <person name="Grigoriev I.V."/>
            <person name="Spatafora J.W."/>
            <person name="Berbee M.L."/>
        </authorList>
    </citation>
    <scope>NUCLEOTIDE SEQUENCE [LARGE SCALE GENOMIC DNA]</scope>
    <source>
        <strain evidence="1 2">NRRL 28638</strain>
    </source>
</reference>
<sequence length="220" mass="25891">MGLGFHVGSQAVGILLQMNVKKITVNKDVAQIEVSNQIFKELWPSPPHAKYLKVALTPPRWQEYTKDNFSYPLMTTTYRVRKKMGKKYKAMNEVKCLQSARHLKLREAIRPVISIRLMFNETSQFLFCSKLCTSTKFKIKDIIYFYFFIEKGQLEPELQIIAECVAAFRHNNEIRKKCGKPLTEYFFPCVTMDDTYPTFYKVKISEHLKILYAVWRLPRL</sequence>
<dbReference type="OrthoDB" id="3253976at2759"/>
<dbReference type="Proteomes" id="UP000070444">
    <property type="component" value="Unassembled WGS sequence"/>
</dbReference>
<name>A0A137P3P5_CONC2</name>
<protein>
    <submittedName>
        <fullName evidence="1">Uncharacterized protein</fullName>
    </submittedName>
</protein>
<organism evidence="1 2">
    <name type="scientific">Conidiobolus coronatus (strain ATCC 28846 / CBS 209.66 / NRRL 28638)</name>
    <name type="common">Delacroixia coronata</name>
    <dbReference type="NCBI Taxonomy" id="796925"/>
    <lineage>
        <taxon>Eukaryota</taxon>
        <taxon>Fungi</taxon>
        <taxon>Fungi incertae sedis</taxon>
        <taxon>Zoopagomycota</taxon>
        <taxon>Entomophthoromycotina</taxon>
        <taxon>Entomophthoromycetes</taxon>
        <taxon>Entomophthorales</taxon>
        <taxon>Ancylistaceae</taxon>
        <taxon>Conidiobolus</taxon>
    </lineage>
</organism>
<evidence type="ECO:0000313" key="2">
    <source>
        <dbReference type="Proteomes" id="UP000070444"/>
    </source>
</evidence>